<keyword evidence="2" id="KW-1185">Reference proteome</keyword>
<dbReference type="Proteomes" id="UP001162031">
    <property type="component" value="Unassembled WGS sequence"/>
</dbReference>
<evidence type="ECO:0000313" key="1">
    <source>
        <dbReference type="EMBL" id="CAI5735805.1"/>
    </source>
</evidence>
<evidence type="ECO:0000313" key="2">
    <source>
        <dbReference type="Proteomes" id="UP001162031"/>
    </source>
</evidence>
<proteinExistence type="predicted"/>
<accession>A0AAV0UJT2</accession>
<dbReference type="EMBL" id="CANTFL010001287">
    <property type="protein sequence ID" value="CAI5735805.1"/>
    <property type="molecule type" value="Genomic_DNA"/>
</dbReference>
<organism evidence="1 2">
    <name type="scientific">Hyaloperonospora brassicae</name>
    <name type="common">Brassica downy mildew</name>
    <name type="synonym">Peronospora brassicae</name>
    <dbReference type="NCBI Taxonomy" id="162125"/>
    <lineage>
        <taxon>Eukaryota</taxon>
        <taxon>Sar</taxon>
        <taxon>Stramenopiles</taxon>
        <taxon>Oomycota</taxon>
        <taxon>Peronosporomycetes</taxon>
        <taxon>Peronosporales</taxon>
        <taxon>Peronosporaceae</taxon>
        <taxon>Hyaloperonospora</taxon>
    </lineage>
</organism>
<sequence>MRVFYLVAPFLGGALPAITDGASGLIEPEATVHGPHELEHAAASRLLRAQTSGSEVQEDRATTGIRGVGGVLYDSAERFGFKLEHAFIDFMAQLGYDRTQHLDSLTKRALVARFRSLATHFSSNPTEEEKLNENAKVLGILEQEDGEFMTAIVLSVSEKLLGDQYLERVKEVQRLLFDKWLEKTKNPETIRTELYSAPKFMAGADEEFVDAIVANYKCYHEQQTAKAA</sequence>
<gene>
    <name evidence="1" type="ORF">HBR001_LOCUS6611</name>
</gene>
<name>A0AAV0UJT2_HYABA</name>
<comment type="caution">
    <text evidence="1">The sequence shown here is derived from an EMBL/GenBank/DDBJ whole genome shotgun (WGS) entry which is preliminary data.</text>
</comment>
<dbReference type="AlphaFoldDB" id="A0AAV0UJT2"/>
<evidence type="ECO:0008006" key="3">
    <source>
        <dbReference type="Google" id="ProtNLM"/>
    </source>
</evidence>
<reference evidence="1" key="1">
    <citation type="submission" date="2022-12" db="EMBL/GenBank/DDBJ databases">
        <authorList>
            <person name="Webb A."/>
        </authorList>
    </citation>
    <scope>NUCLEOTIDE SEQUENCE</scope>
    <source>
        <strain evidence="1">Hp1</strain>
    </source>
</reference>
<protein>
    <recommendedName>
        <fullName evidence="3">RxLR effector candidate protein</fullName>
    </recommendedName>
</protein>